<dbReference type="Gene3D" id="3.40.50.300">
    <property type="entry name" value="P-loop containing nucleotide triphosphate hydrolases"/>
    <property type="match status" value="1"/>
</dbReference>
<dbReference type="PANTHER" id="PTHR43883:SF1">
    <property type="entry name" value="GLUCONOKINASE"/>
    <property type="match status" value="1"/>
</dbReference>
<name>A0A1N6D371_9BACT</name>
<accession>A0A1N6D371</accession>
<dbReference type="PANTHER" id="PTHR43883">
    <property type="entry name" value="SLR0207 PROTEIN"/>
    <property type="match status" value="1"/>
</dbReference>
<dbReference type="RefSeq" id="WP_074222881.1">
    <property type="nucleotide sequence ID" value="NZ_FSRC01000001.1"/>
</dbReference>
<dbReference type="InterPro" id="IPR052732">
    <property type="entry name" value="Cell-binding_unc_protein"/>
</dbReference>
<dbReference type="STRING" id="226505.SAMN05444394_0081"/>
<dbReference type="EMBL" id="FSRC01000001">
    <property type="protein sequence ID" value="SIN65153.1"/>
    <property type="molecule type" value="Genomic_DNA"/>
</dbReference>
<evidence type="ECO:0000313" key="2">
    <source>
        <dbReference type="Proteomes" id="UP000185221"/>
    </source>
</evidence>
<dbReference type="SUPFAM" id="SSF52540">
    <property type="entry name" value="P-loop containing nucleoside triphosphate hydrolases"/>
    <property type="match status" value="1"/>
</dbReference>
<proteinExistence type="predicted"/>
<dbReference type="AlphaFoldDB" id="A0A1N6D371"/>
<dbReference type="OrthoDB" id="9805698at2"/>
<reference evidence="2" key="1">
    <citation type="submission" date="2016-11" db="EMBL/GenBank/DDBJ databases">
        <authorList>
            <person name="Varghese N."/>
            <person name="Submissions S."/>
        </authorList>
    </citation>
    <scope>NUCLEOTIDE SEQUENCE [LARGE SCALE GENOMIC DNA]</scope>
    <source>
        <strain evidence="2">DSM 15292</strain>
    </source>
</reference>
<gene>
    <name evidence="1" type="ORF">SAMN05444394_0081</name>
</gene>
<organism evidence="1 2">
    <name type="scientific">Algoriphagus halophilus</name>
    <dbReference type="NCBI Taxonomy" id="226505"/>
    <lineage>
        <taxon>Bacteria</taxon>
        <taxon>Pseudomonadati</taxon>
        <taxon>Bacteroidota</taxon>
        <taxon>Cytophagia</taxon>
        <taxon>Cytophagales</taxon>
        <taxon>Cyclobacteriaceae</taxon>
        <taxon>Algoriphagus</taxon>
    </lineage>
</organism>
<dbReference type="Pfam" id="PF13671">
    <property type="entry name" value="AAA_33"/>
    <property type="match status" value="1"/>
</dbReference>
<protein>
    <recommendedName>
        <fullName evidence="3">AAA domain-containing protein</fullName>
    </recommendedName>
</protein>
<dbReference type="Proteomes" id="UP000185221">
    <property type="component" value="Unassembled WGS sequence"/>
</dbReference>
<sequence>MLLIMVMGLPGSGKSYFASKLSERLKAVHLENDVIRKELHKMGSYTREDKMEVYRELCRRTEKLIKEEKSVVVDATFQLKEYREFIYQLSSRFEVSLSTILVEANESLVKKRLAKPRKRSEANYEVYLKMKGDFDPIRSPYIAITSGESNLESMLRQAMDYINPDQ</sequence>
<dbReference type="InterPro" id="IPR027417">
    <property type="entry name" value="P-loop_NTPase"/>
</dbReference>
<keyword evidence="2" id="KW-1185">Reference proteome</keyword>
<evidence type="ECO:0000313" key="1">
    <source>
        <dbReference type="EMBL" id="SIN65153.1"/>
    </source>
</evidence>
<evidence type="ECO:0008006" key="3">
    <source>
        <dbReference type="Google" id="ProtNLM"/>
    </source>
</evidence>